<protein>
    <submittedName>
        <fullName evidence="2">Pyridoxamine 5-phosphate oxidase</fullName>
    </submittedName>
</protein>
<dbReference type="EMBL" id="JAAEDH010000034">
    <property type="protein sequence ID" value="MBR0657409.1"/>
    <property type="molecule type" value="Genomic_DNA"/>
</dbReference>
<evidence type="ECO:0000259" key="1">
    <source>
        <dbReference type="Pfam" id="PF01243"/>
    </source>
</evidence>
<dbReference type="Proteomes" id="UP001196068">
    <property type="component" value="Unassembled WGS sequence"/>
</dbReference>
<name>A0AAF1JZ19_9PROT</name>
<dbReference type="PANTHER" id="PTHR42815">
    <property type="entry name" value="FAD-BINDING, PUTATIVE (AFU_ORTHOLOGUE AFUA_6G07600)-RELATED"/>
    <property type="match status" value="1"/>
</dbReference>
<organism evidence="2 3">
    <name type="scientific">Plastoroseomonas arctica</name>
    <dbReference type="NCBI Taxonomy" id="1509237"/>
    <lineage>
        <taxon>Bacteria</taxon>
        <taxon>Pseudomonadati</taxon>
        <taxon>Pseudomonadota</taxon>
        <taxon>Alphaproteobacteria</taxon>
        <taxon>Acetobacterales</taxon>
        <taxon>Acetobacteraceae</taxon>
        <taxon>Plastoroseomonas</taxon>
    </lineage>
</organism>
<reference evidence="2" key="2">
    <citation type="journal article" date="2021" name="Syst. Appl. Microbiol.">
        <title>Roseomonas hellenica sp. nov., isolated from roots of wild-growing Alkanna tinctoria.</title>
        <authorList>
            <person name="Rat A."/>
            <person name="Naranjo H.D."/>
            <person name="Lebbe L."/>
            <person name="Cnockaert M."/>
            <person name="Krigas N."/>
            <person name="Grigoriadou K."/>
            <person name="Maloupa E."/>
            <person name="Willems A."/>
        </authorList>
    </citation>
    <scope>NUCLEOTIDE SEQUENCE</scope>
    <source>
        <strain evidence="2">LMG 28251</strain>
    </source>
</reference>
<dbReference type="AlphaFoldDB" id="A0AAF1JZ19"/>
<feature type="domain" description="Pyridoxamine 5'-phosphate oxidase N-terminal" evidence="1">
    <location>
        <begin position="42"/>
        <end position="134"/>
    </location>
</feature>
<accession>A0AAF1JZ19</accession>
<dbReference type="InterPro" id="IPR011576">
    <property type="entry name" value="Pyridox_Oxase_N"/>
</dbReference>
<dbReference type="InterPro" id="IPR012349">
    <property type="entry name" value="Split_barrel_FMN-bd"/>
</dbReference>
<dbReference type="SUPFAM" id="SSF50475">
    <property type="entry name" value="FMN-binding split barrel"/>
    <property type="match status" value="1"/>
</dbReference>
<dbReference type="PANTHER" id="PTHR42815:SF2">
    <property type="entry name" value="FAD-BINDING, PUTATIVE (AFU_ORTHOLOGUE AFUA_6G07600)-RELATED"/>
    <property type="match status" value="1"/>
</dbReference>
<proteinExistence type="predicted"/>
<gene>
    <name evidence="2" type="ORF">GXW79_20200</name>
</gene>
<dbReference type="Gene3D" id="2.30.110.10">
    <property type="entry name" value="Electron Transport, Fmn-binding Protein, Chain A"/>
    <property type="match status" value="1"/>
</dbReference>
<sequence length="197" mass="21260">MGRHYADIAFTPRVKAEQERIGSRPAYAREARDDSALGAAEAGFIAARDSFYMASLSETGWPYVQHRGGPPGFLRLLGPTLLGFADLRGNRQHISVGNFGASDRVSLFLMDYAARRRLKILGHARVVTEGADAALVAGLAPPGLEDIAERAIMIDVVGFDWNCPQHITPRFTAADLAPLMARLEAAEAELARLTTGA</sequence>
<evidence type="ECO:0000313" key="3">
    <source>
        <dbReference type="Proteomes" id="UP001196068"/>
    </source>
</evidence>
<dbReference type="RefSeq" id="WP_211876270.1">
    <property type="nucleotide sequence ID" value="NZ_JAAEDH010000034.1"/>
</dbReference>
<dbReference type="Pfam" id="PF01243">
    <property type="entry name" value="PNPOx_N"/>
    <property type="match status" value="1"/>
</dbReference>
<keyword evidence="3" id="KW-1185">Reference proteome</keyword>
<comment type="caution">
    <text evidence="2">The sequence shown here is derived from an EMBL/GenBank/DDBJ whole genome shotgun (WGS) entry which is preliminary data.</text>
</comment>
<evidence type="ECO:0000313" key="2">
    <source>
        <dbReference type="EMBL" id="MBR0657409.1"/>
    </source>
</evidence>
<reference evidence="2" key="1">
    <citation type="submission" date="2020-01" db="EMBL/GenBank/DDBJ databases">
        <authorList>
            <person name="Rat A."/>
        </authorList>
    </citation>
    <scope>NUCLEOTIDE SEQUENCE</scope>
    <source>
        <strain evidence="2">LMG 28251</strain>
    </source>
</reference>